<comment type="subunit">
    <text evidence="3 9">Heterotrimer composed of an alpha, a beta and a gamma chain.</text>
</comment>
<evidence type="ECO:0000256" key="9">
    <source>
        <dbReference type="HAMAP-Rule" id="MF_00232"/>
    </source>
</evidence>
<dbReference type="NCBIfam" id="TIGR00311">
    <property type="entry name" value="aIF-2beta"/>
    <property type="match status" value="1"/>
</dbReference>
<protein>
    <recommendedName>
        <fullName evidence="4 9">Translation initiation factor 2 subunit beta</fullName>
    </recommendedName>
    <alternativeName>
        <fullName evidence="7 9">aIF2-beta</fullName>
    </alternativeName>
    <alternativeName>
        <fullName evidence="8 9">eIF-2-beta</fullName>
    </alternativeName>
</protein>
<dbReference type="HAMAP" id="MF_00232">
    <property type="entry name" value="eIF_2_beta"/>
    <property type="match status" value="1"/>
</dbReference>
<evidence type="ECO:0000256" key="2">
    <source>
        <dbReference type="ARBA" id="ARBA00010397"/>
    </source>
</evidence>
<dbReference type="AlphaFoldDB" id="A0A8J7W7A3"/>
<dbReference type="NCBIfam" id="NF008993">
    <property type="entry name" value="PRK12336.1"/>
    <property type="match status" value="1"/>
</dbReference>
<evidence type="ECO:0000256" key="3">
    <source>
        <dbReference type="ARBA" id="ARBA00011243"/>
    </source>
</evidence>
<dbReference type="RefSeq" id="WP_211530673.1">
    <property type="nucleotide sequence ID" value="NZ_JWHL01000007.1"/>
</dbReference>
<evidence type="ECO:0000256" key="5">
    <source>
        <dbReference type="ARBA" id="ARBA00022540"/>
    </source>
</evidence>
<dbReference type="SUPFAM" id="SSF100966">
    <property type="entry name" value="Translation initiation factor 2 beta, aIF2beta, N-terminal domain"/>
    <property type="match status" value="1"/>
</dbReference>
<organism evidence="11 12">
    <name type="scientific">Methanocalculus chunghsingensis</name>
    <dbReference type="NCBI Taxonomy" id="156457"/>
    <lineage>
        <taxon>Archaea</taxon>
        <taxon>Methanobacteriati</taxon>
        <taxon>Methanobacteriota</taxon>
        <taxon>Stenosarchaea group</taxon>
        <taxon>Methanomicrobia</taxon>
        <taxon>Methanomicrobiales</taxon>
        <taxon>Methanocalculaceae</taxon>
        <taxon>Methanocalculus</taxon>
    </lineage>
</organism>
<dbReference type="Proteomes" id="UP000730161">
    <property type="component" value="Unassembled WGS sequence"/>
</dbReference>
<evidence type="ECO:0000256" key="6">
    <source>
        <dbReference type="ARBA" id="ARBA00022917"/>
    </source>
</evidence>
<dbReference type="InterPro" id="IPR002792">
    <property type="entry name" value="TRAM_dom"/>
</dbReference>
<dbReference type="InterPro" id="IPR045196">
    <property type="entry name" value="IF2/IF5"/>
</dbReference>
<comment type="caution">
    <text evidence="11">The sequence shown here is derived from an EMBL/GenBank/DDBJ whole genome shotgun (WGS) entry which is preliminary data.</text>
</comment>
<dbReference type="PROSITE" id="PS50926">
    <property type="entry name" value="TRAM"/>
    <property type="match status" value="1"/>
</dbReference>
<dbReference type="PANTHER" id="PTHR23001">
    <property type="entry name" value="EUKARYOTIC TRANSLATION INITIATION FACTOR"/>
    <property type="match status" value="1"/>
</dbReference>
<dbReference type="Pfam" id="PF01938">
    <property type="entry name" value="TRAM"/>
    <property type="match status" value="1"/>
</dbReference>
<dbReference type="PANTHER" id="PTHR23001:SF3">
    <property type="entry name" value="EUKARYOTIC TRANSLATION INITIATION FACTOR 2 SUBUNIT 2"/>
    <property type="match status" value="1"/>
</dbReference>
<dbReference type="SUPFAM" id="SSF50249">
    <property type="entry name" value="Nucleic acid-binding proteins"/>
    <property type="match status" value="1"/>
</dbReference>
<evidence type="ECO:0000259" key="10">
    <source>
        <dbReference type="PROSITE" id="PS50926"/>
    </source>
</evidence>
<evidence type="ECO:0000313" key="12">
    <source>
        <dbReference type="Proteomes" id="UP000730161"/>
    </source>
</evidence>
<comment type="similarity">
    <text evidence="2 9">Belongs to the eIF-2-beta/eIF-5 family.</text>
</comment>
<gene>
    <name evidence="9" type="primary">eif2b</name>
    <name evidence="11" type="ORF">RJ53_05610</name>
</gene>
<feature type="domain" description="TRAM" evidence="10">
    <location>
        <begin position="146"/>
        <end position="203"/>
    </location>
</feature>
<dbReference type="OrthoDB" id="38099at2157"/>
<dbReference type="EMBL" id="JWHL01000007">
    <property type="protein sequence ID" value="MBR1369006.1"/>
    <property type="molecule type" value="Genomic_DNA"/>
</dbReference>
<dbReference type="SMART" id="SM00653">
    <property type="entry name" value="eIF2B_5"/>
    <property type="match status" value="1"/>
</dbReference>
<dbReference type="GO" id="GO:0003743">
    <property type="term" value="F:translation initiation factor activity"/>
    <property type="evidence" value="ECO:0007669"/>
    <property type="project" value="UniProtKB-UniRule"/>
</dbReference>
<keyword evidence="6 9" id="KW-0648">Protein biosynthesis</keyword>
<keyword evidence="5 9" id="KW-0396">Initiation factor</keyword>
<evidence type="ECO:0000256" key="1">
    <source>
        <dbReference type="ARBA" id="ARBA00003323"/>
    </source>
</evidence>
<proteinExistence type="inferred from homology"/>
<dbReference type="NCBIfam" id="NF003067">
    <property type="entry name" value="PRK03988.1"/>
    <property type="match status" value="1"/>
</dbReference>
<dbReference type="Gene3D" id="3.30.30.170">
    <property type="match status" value="1"/>
</dbReference>
<dbReference type="SUPFAM" id="SSF75689">
    <property type="entry name" value="Zinc-binding domain of translation initiation factor 2 beta"/>
    <property type="match status" value="1"/>
</dbReference>
<dbReference type="InterPro" id="IPR016189">
    <property type="entry name" value="Transl_init_fac_IF2/IF5_N"/>
</dbReference>
<dbReference type="InterPro" id="IPR012340">
    <property type="entry name" value="NA-bd_OB-fold"/>
</dbReference>
<dbReference type="Pfam" id="PF01873">
    <property type="entry name" value="eIF-5_eIF-2B"/>
    <property type="match status" value="1"/>
</dbReference>
<comment type="function">
    <text evidence="1 9">eIF-2 functions in the early steps of protein synthesis by forming a ternary complex with GTP and initiator tRNA.</text>
</comment>
<dbReference type="InterPro" id="IPR004458">
    <property type="entry name" value="TIF2_bsu_arc"/>
</dbReference>
<name>A0A8J7W7A3_9EURY</name>
<sequence>MVDSYEELLKRAYTDITEPTETGERFVVPPVKSYLEGKTTVLENFSEIVGTLSRDPDHLMKFMLGELGTAGKIDGSRAIFNGKFETDVLAAIVKNYIDDFVICTECGRPDTRLVKDDRIMMLRCDACGSHRPVRKRRARTEVKGTSLEEGQELEVDIESVSRRGDGVAKHGKYILYVTGGKPGQKLKVKITKISGQVAFTQRL</sequence>
<reference evidence="11" key="1">
    <citation type="submission" date="2014-12" db="EMBL/GenBank/DDBJ databases">
        <authorList>
            <person name="Huang H.-H."/>
            <person name="Chen S.-C."/>
            <person name="Lai M.-C."/>
        </authorList>
    </citation>
    <scope>NUCLEOTIDE SEQUENCE</scope>
    <source>
        <strain evidence="11">K1F9705b</strain>
    </source>
</reference>
<dbReference type="InterPro" id="IPR016190">
    <property type="entry name" value="Transl_init_fac_IF2/IF5_Zn-bd"/>
</dbReference>
<keyword evidence="12" id="KW-1185">Reference proteome</keyword>
<dbReference type="FunFam" id="3.30.30.170:FF:000001">
    <property type="entry name" value="Eukaryotic translation initiation factor 2 subunit"/>
    <property type="match status" value="1"/>
</dbReference>
<evidence type="ECO:0000313" key="11">
    <source>
        <dbReference type="EMBL" id="MBR1369006.1"/>
    </source>
</evidence>
<dbReference type="InterPro" id="IPR002735">
    <property type="entry name" value="Transl_init_fac_IF2/IF5_dom"/>
</dbReference>
<accession>A0A8J7W7A3</accession>
<evidence type="ECO:0000256" key="7">
    <source>
        <dbReference type="ARBA" id="ARBA00031466"/>
    </source>
</evidence>
<evidence type="ECO:0000256" key="4">
    <source>
        <dbReference type="ARBA" id="ARBA00022314"/>
    </source>
</evidence>
<dbReference type="Gene3D" id="2.40.50.140">
    <property type="entry name" value="Nucleic acid-binding proteins"/>
    <property type="match status" value="1"/>
</dbReference>
<evidence type="ECO:0000256" key="8">
    <source>
        <dbReference type="ARBA" id="ARBA00032408"/>
    </source>
</evidence>